<keyword evidence="1 3" id="KW-0963">Cytoplasm</keyword>
<reference evidence="4 5" key="1">
    <citation type="journal article" date="2015" name="Microbiome">
        <title>Genomic resolution of linkages in carbon, nitrogen, and sulfur cycling among widespread estuary sediment bacteria.</title>
        <authorList>
            <person name="Baker B.J."/>
            <person name="Lazar C.S."/>
            <person name="Teske A.P."/>
            <person name="Dick G.J."/>
        </authorList>
    </citation>
    <scope>NUCLEOTIDE SEQUENCE [LARGE SCALE GENOMIC DNA]</scope>
    <source>
        <strain evidence="4">DG_54_3</strain>
    </source>
</reference>
<evidence type="ECO:0000313" key="4">
    <source>
        <dbReference type="EMBL" id="KPJ69338.1"/>
    </source>
</evidence>
<dbReference type="EMBL" id="LIZX01000026">
    <property type="protein sequence ID" value="KPJ69338.1"/>
    <property type="molecule type" value="Genomic_DNA"/>
</dbReference>
<name>A0A0S7Y416_UNCSA</name>
<organism evidence="4 5">
    <name type="scientific">candidate division WOR-1 bacterium DG_54_3</name>
    <dbReference type="NCBI Taxonomy" id="1703775"/>
    <lineage>
        <taxon>Bacteria</taxon>
        <taxon>Bacillati</taxon>
        <taxon>Saganbacteria</taxon>
    </lineage>
</organism>
<accession>A0A0S7Y416</accession>
<evidence type="ECO:0000256" key="2">
    <source>
        <dbReference type="ARBA" id="ARBA00022884"/>
    </source>
</evidence>
<dbReference type="NCBIfam" id="NF003843">
    <property type="entry name" value="PRK05422.1"/>
    <property type="match status" value="1"/>
</dbReference>
<evidence type="ECO:0000256" key="1">
    <source>
        <dbReference type="ARBA" id="ARBA00022490"/>
    </source>
</evidence>
<comment type="similarity">
    <text evidence="3">Belongs to the SmpB family.</text>
</comment>
<sequence length="152" mass="17588">MSYFKPIAENRKARFDYNILETLKTGLVLNGSEVKSIRLGRVNLKDSFGRVEKGEVWIYGMHISPYQKEEKLSPSRPRKVLLKKKELVKLIGKVAERGLTLVPLKLFFDGNWAKIELGLAKAKRKYEKREALRRKAVKREIEKALKGKAYGR</sequence>
<gene>
    <name evidence="3" type="primary">smpB</name>
    <name evidence="4" type="ORF">AMJ44_03995</name>
</gene>
<dbReference type="PATRIC" id="fig|1703775.3.peg.1031"/>
<comment type="subcellular location">
    <subcellularLocation>
        <location evidence="3">Cytoplasm</location>
    </subcellularLocation>
    <text evidence="3">The tmRNA-SmpB complex associates with stalled 70S ribosomes.</text>
</comment>
<proteinExistence type="inferred from homology"/>
<dbReference type="GO" id="GO:0005829">
    <property type="term" value="C:cytosol"/>
    <property type="evidence" value="ECO:0007669"/>
    <property type="project" value="TreeGrafter"/>
</dbReference>
<protein>
    <recommendedName>
        <fullName evidence="3">SsrA-binding protein</fullName>
    </recommendedName>
    <alternativeName>
        <fullName evidence="3">Small protein B</fullName>
    </alternativeName>
</protein>
<dbReference type="AlphaFoldDB" id="A0A0S7Y416"/>
<comment type="caution">
    <text evidence="4">The sequence shown here is derived from an EMBL/GenBank/DDBJ whole genome shotgun (WGS) entry which is preliminary data.</text>
</comment>
<dbReference type="SUPFAM" id="SSF74982">
    <property type="entry name" value="Small protein B (SmpB)"/>
    <property type="match status" value="1"/>
</dbReference>
<dbReference type="CDD" id="cd09294">
    <property type="entry name" value="SmpB"/>
    <property type="match status" value="1"/>
</dbReference>
<dbReference type="Proteomes" id="UP000051861">
    <property type="component" value="Unassembled WGS sequence"/>
</dbReference>
<dbReference type="Gene3D" id="2.40.280.10">
    <property type="match status" value="1"/>
</dbReference>
<dbReference type="PANTHER" id="PTHR30308:SF2">
    <property type="entry name" value="SSRA-BINDING PROTEIN"/>
    <property type="match status" value="1"/>
</dbReference>
<dbReference type="NCBIfam" id="TIGR00086">
    <property type="entry name" value="smpB"/>
    <property type="match status" value="1"/>
</dbReference>
<dbReference type="Pfam" id="PF01668">
    <property type="entry name" value="SmpB"/>
    <property type="match status" value="1"/>
</dbReference>
<keyword evidence="2 3" id="KW-0694">RNA-binding</keyword>
<dbReference type="GO" id="GO:0070930">
    <property type="term" value="P:trans-translation-dependent protein tagging"/>
    <property type="evidence" value="ECO:0007669"/>
    <property type="project" value="TreeGrafter"/>
</dbReference>
<dbReference type="InterPro" id="IPR000037">
    <property type="entry name" value="SsrA-bd_prot"/>
</dbReference>
<dbReference type="PANTHER" id="PTHR30308">
    <property type="entry name" value="TMRNA-BINDING COMPONENT OF TRANS-TRANSLATION TAGGING COMPLEX"/>
    <property type="match status" value="1"/>
</dbReference>
<dbReference type="GO" id="GO:0003723">
    <property type="term" value="F:RNA binding"/>
    <property type="evidence" value="ECO:0007669"/>
    <property type="project" value="UniProtKB-UniRule"/>
</dbReference>
<dbReference type="PROSITE" id="PS01317">
    <property type="entry name" value="SSRP"/>
    <property type="match status" value="1"/>
</dbReference>
<evidence type="ECO:0000313" key="5">
    <source>
        <dbReference type="Proteomes" id="UP000051861"/>
    </source>
</evidence>
<evidence type="ECO:0000256" key="3">
    <source>
        <dbReference type="HAMAP-Rule" id="MF_00023"/>
    </source>
</evidence>
<dbReference type="HAMAP" id="MF_00023">
    <property type="entry name" value="SmpB"/>
    <property type="match status" value="1"/>
</dbReference>
<comment type="function">
    <text evidence="3">Required for rescue of stalled ribosomes mediated by trans-translation. Binds to transfer-messenger RNA (tmRNA), required for stable association of tmRNA with ribosomes. tmRNA and SmpB together mimic tRNA shape, replacing the anticodon stem-loop with SmpB. tmRNA is encoded by the ssrA gene; the 2 termini fold to resemble tRNA(Ala) and it encodes a 'tag peptide', a short internal open reading frame. During trans-translation Ala-aminoacylated tmRNA acts like a tRNA, entering the A-site of stalled ribosomes, displacing the stalled mRNA. The ribosome then switches to translate the ORF on the tmRNA; the nascent peptide is terminated with the 'tag peptide' encoded by the tmRNA and targeted for degradation. The ribosome is freed to recommence translation, which seems to be the essential function of trans-translation.</text>
</comment>
<dbReference type="GO" id="GO:0070929">
    <property type="term" value="P:trans-translation"/>
    <property type="evidence" value="ECO:0007669"/>
    <property type="project" value="UniProtKB-UniRule"/>
</dbReference>
<dbReference type="InterPro" id="IPR020081">
    <property type="entry name" value="SsrA-bd_prot_CS"/>
</dbReference>
<dbReference type="InterPro" id="IPR023620">
    <property type="entry name" value="SmpB"/>
</dbReference>